<evidence type="ECO:0000313" key="2">
    <source>
        <dbReference type="EMBL" id="KAD4384665.1"/>
    </source>
</evidence>
<comment type="caution">
    <text evidence="2">The sequence shown here is derived from an EMBL/GenBank/DDBJ whole genome shotgun (WGS) entry which is preliminary data.</text>
</comment>
<name>A0A5N6N323_9ASTR</name>
<feature type="transmembrane region" description="Helical" evidence="1">
    <location>
        <begin position="464"/>
        <end position="487"/>
    </location>
</feature>
<keyword evidence="3" id="KW-1185">Reference proteome</keyword>
<protein>
    <submittedName>
        <fullName evidence="2">Uncharacterized protein</fullName>
    </submittedName>
</protein>
<dbReference type="EMBL" id="SZYD01000013">
    <property type="protein sequence ID" value="KAD4384665.1"/>
    <property type="molecule type" value="Genomic_DNA"/>
</dbReference>
<feature type="transmembrane region" description="Helical" evidence="1">
    <location>
        <begin position="418"/>
        <end position="438"/>
    </location>
</feature>
<gene>
    <name evidence="2" type="ORF">E3N88_24833</name>
</gene>
<dbReference type="AlphaFoldDB" id="A0A5N6N323"/>
<organism evidence="2 3">
    <name type="scientific">Mikania micrantha</name>
    <name type="common">bitter vine</name>
    <dbReference type="NCBI Taxonomy" id="192012"/>
    <lineage>
        <taxon>Eukaryota</taxon>
        <taxon>Viridiplantae</taxon>
        <taxon>Streptophyta</taxon>
        <taxon>Embryophyta</taxon>
        <taxon>Tracheophyta</taxon>
        <taxon>Spermatophyta</taxon>
        <taxon>Magnoliopsida</taxon>
        <taxon>eudicotyledons</taxon>
        <taxon>Gunneridae</taxon>
        <taxon>Pentapetalae</taxon>
        <taxon>asterids</taxon>
        <taxon>campanulids</taxon>
        <taxon>Asterales</taxon>
        <taxon>Asteraceae</taxon>
        <taxon>Asteroideae</taxon>
        <taxon>Heliantheae alliance</taxon>
        <taxon>Eupatorieae</taxon>
        <taxon>Mikania</taxon>
    </lineage>
</organism>
<dbReference type="Proteomes" id="UP000326396">
    <property type="component" value="Linkage Group LG3"/>
</dbReference>
<evidence type="ECO:0000256" key="1">
    <source>
        <dbReference type="SAM" id="Phobius"/>
    </source>
</evidence>
<accession>A0A5N6N323</accession>
<proteinExistence type="predicted"/>
<keyword evidence="1" id="KW-0472">Membrane</keyword>
<keyword evidence="1" id="KW-1133">Transmembrane helix</keyword>
<evidence type="ECO:0000313" key="3">
    <source>
        <dbReference type="Proteomes" id="UP000326396"/>
    </source>
</evidence>
<reference evidence="2 3" key="1">
    <citation type="submission" date="2019-05" db="EMBL/GenBank/DDBJ databases">
        <title>Mikania micrantha, genome provides insights into the molecular mechanism of rapid growth.</title>
        <authorList>
            <person name="Liu B."/>
        </authorList>
    </citation>
    <scope>NUCLEOTIDE SEQUENCE [LARGE SCALE GENOMIC DNA]</scope>
    <source>
        <strain evidence="2">NLD-2019</strain>
        <tissue evidence="2">Leaf</tissue>
    </source>
</reference>
<keyword evidence="1" id="KW-0812">Transmembrane</keyword>
<sequence length="540" mass="58706">MEPGVNIRRCSGHYSSVMQVLHSVKVIVSGFYFPPLIKEVFAGVWGWAEAGDSSYRSGPAGLAFLLEFYKWAGYGIPGFGYSGIGYHAPVWLVRCAMVGAVRNILMACTSSLVWGNGAVRQKGGYAAGWWAHTAGMDGQDSGLCWLRRPAHGQVCHCFWHHLELQGLGAILLVINILFWSWNGTNLWLGSRWLLGVEIRGAADMERLKVLRPLKLDLIYIGGYATCQSWEVFVVWLNTAAAVALGHLEGKFGPCCLYSPNLQVHQYVMVPNSGLQFPHRFQEVFAGHWGEAGVGNTNSRSGSAGLVILMGLHKWAGNVLLGWATKSLNQNSNRPTGYALVGWDEGDELAGSSMFHSSTHDITGQTMAAGHNGLGWAIAHAAGDKGRVANRLNGIGIGGCHLFKCGHAPEASKGWDGGMCWFIGLILSTNMGPLMWAAINHLGGSWMGQVCIESLGFGAYLIRSWQITCLGIYAWISLLSAAICLGDLQGLQSRFKKAETSLEAFSRVSSAMSSSLHVKIKNIFTEIKIEEKSKEPELIED</sequence>